<sequence length="426" mass="45316">MQPSACAVPCARFGADAVFIDRDIPAGADWADSLDQQLQQATDVIVLVGDAFITELRSRSGSGSNKAAETGTQDWLKTEIEAALRLRKQIYPLIIGRLEMPDRSLLPPEISGFADAQALFAREPAFDAAVAKLADAIAAARGWLAPLYPQQAAQRGPGQSLKEGLVAPAGWLAAALALPLLSGCLIQWLVGGGARGDATLSALPAFWLGLHYLLLTALWGLGPYLLYRSVAEVRVRAGLPAHNPMSMLTLLSLCIALLAGGSFMLLSTRADWALRLLWVMPAAPSPLQYALQGGVLVTLVFAAVGLAMLEPLLRQRSGAARQAGMRALLAAGFAVLLANLWFAASVQASLPPLEPQQTVPFIGYFMLTPALPALLISWDFACARLGLSSKTWHNRTLLSLALAIYLVCTLAYFANGPVGMMARLPL</sequence>
<comment type="caution">
    <text evidence="3">The sequence shown here is derived from an EMBL/GenBank/DDBJ whole genome shotgun (WGS) entry which is preliminary data.</text>
</comment>
<dbReference type="AlphaFoldDB" id="A0A840L9J3"/>
<feature type="transmembrane region" description="Helical" evidence="1">
    <location>
        <begin position="165"/>
        <end position="190"/>
    </location>
</feature>
<feature type="transmembrane region" description="Helical" evidence="1">
    <location>
        <begin position="328"/>
        <end position="350"/>
    </location>
</feature>
<dbReference type="InterPro" id="IPR000157">
    <property type="entry name" value="TIR_dom"/>
</dbReference>
<accession>A0A840L9J3</accession>
<keyword evidence="1" id="KW-1133">Transmembrane helix</keyword>
<dbReference type="Gene3D" id="3.40.50.10140">
    <property type="entry name" value="Toll/interleukin-1 receptor homology (TIR) domain"/>
    <property type="match status" value="1"/>
</dbReference>
<reference evidence="3 4" key="1">
    <citation type="submission" date="2020-08" db="EMBL/GenBank/DDBJ databases">
        <title>Functional genomics of gut bacteria from endangered species of beetles.</title>
        <authorList>
            <person name="Carlos-Shanley C."/>
        </authorList>
    </citation>
    <scope>NUCLEOTIDE SEQUENCE [LARGE SCALE GENOMIC DNA]</scope>
    <source>
        <strain evidence="3 4">S00239</strain>
    </source>
</reference>
<evidence type="ECO:0000313" key="3">
    <source>
        <dbReference type="EMBL" id="MBB4843423.1"/>
    </source>
</evidence>
<dbReference type="EMBL" id="JACHLP010000003">
    <property type="protein sequence ID" value="MBB4843423.1"/>
    <property type="molecule type" value="Genomic_DNA"/>
</dbReference>
<keyword evidence="4" id="KW-1185">Reference proteome</keyword>
<feature type="transmembrane region" description="Helical" evidence="1">
    <location>
        <begin position="397"/>
        <end position="414"/>
    </location>
</feature>
<dbReference type="Proteomes" id="UP000562027">
    <property type="component" value="Unassembled WGS sequence"/>
</dbReference>
<feature type="transmembrane region" description="Helical" evidence="1">
    <location>
        <begin position="287"/>
        <end position="307"/>
    </location>
</feature>
<feature type="domain" description="TIR" evidence="2">
    <location>
        <begin position="18"/>
        <end position="133"/>
    </location>
</feature>
<protein>
    <recommendedName>
        <fullName evidence="2">TIR domain-containing protein</fullName>
    </recommendedName>
</protein>
<evidence type="ECO:0000259" key="2">
    <source>
        <dbReference type="Pfam" id="PF13676"/>
    </source>
</evidence>
<organism evidence="3 4">
    <name type="scientific">Roseateles oligotrophus</name>
    <dbReference type="NCBI Taxonomy" id="1769250"/>
    <lineage>
        <taxon>Bacteria</taxon>
        <taxon>Pseudomonadati</taxon>
        <taxon>Pseudomonadota</taxon>
        <taxon>Betaproteobacteria</taxon>
        <taxon>Burkholderiales</taxon>
        <taxon>Sphaerotilaceae</taxon>
        <taxon>Roseateles</taxon>
    </lineage>
</organism>
<name>A0A840L9J3_9BURK</name>
<feature type="transmembrane region" description="Helical" evidence="1">
    <location>
        <begin position="362"/>
        <end position="385"/>
    </location>
</feature>
<gene>
    <name evidence="3" type="ORF">HNP55_001942</name>
</gene>
<dbReference type="GO" id="GO:0007165">
    <property type="term" value="P:signal transduction"/>
    <property type="evidence" value="ECO:0007669"/>
    <property type="project" value="InterPro"/>
</dbReference>
<feature type="transmembrane region" description="Helical" evidence="1">
    <location>
        <begin position="248"/>
        <end position="267"/>
    </location>
</feature>
<feature type="transmembrane region" description="Helical" evidence="1">
    <location>
        <begin position="205"/>
        <end position="227"/>
    </location>
</feature>
<dbReference type="InterPro" id="IPR035897">
    <property type="entry name" value="Toll_tir_struct_dom_sf"/>
</dbReference>
<proteinExistence type="predicted"/>
<dbReference type="RefSeq" id="WP_221439521.1">
    <property type="nucleotide sequence ID" value="NZ_JACHLP010000003.1"/>
</dbReference>
<evidence type="ECO:0000256" key="1">
    <source>
        <dbReference type="SAM" id="Phobius"/>
    </source>
</evidence>
<keyword evidence="1" id="KW-0812">Transmembrane</keyword>
<keyword evidence="1" id="KW-0472">Membrane</keyword>
<dbReference type="Pfam" id="PF13676">
    <property type="entry name" value="TIR_2"/>
    <property type="match status" value="1"/>
</dbReference>
<evidence type="ECO:0000313" key="4">
    <source>
        <dbReference type="Proteomes" id="UP000562027"/>
    </source>
</evidence>